<dbReference type="InterPro" id="IPR010620">
    <property type="entry name" value="SBBP_repeat"/>
</dbReference>
<dbReference type="SUPFAM" id="SSF101898">
    <property type="entry name" value="NHL repeat"/>
    <property type="match status" value="1"/>
</dbReference>
<dbReference type="InterPro" id="IPR011047">
    <property type="entry name" value="Quinoprotein_ADH-like_sf"/>
</dbReference>
<dbReference type="Proteomes" id="UP000075398">
    <property type="component" value="Unassembled WGS sequence"/>
</dbReference>
<evidence type="ECO:0000313" key="2">
    <source>
        <dbReference type="Proteomes" id="UP000075398"/>
    </source>
</evidence>
<dbReference type="Pfam" id="PF06739">
    <property type="entry name" value="SBBP"/>
    <property type="match status" value="1"/>
</dbReference>
<sequence>MNKIIVSSFFILSILLSVGAVYALGLNLVWWVDYNGGLDDWAYGIETDSLNNVIVTGVSYDSSFRGKYHTIKYDSNGNFIWEKTYDSGGNDIGWAVATDSQNNVIVTGQSRSRYYTIKYDSNGNELWSTGTSGPFGTAYGISTDFQNNIVVVGTSGGNYYIIKYAPTGSIIWTKSHNAGGTDYAYDVAIDPQNNILVTGTSSKGGFTRNYHTAKFDSNGNLIWSKEYGGAGWDEAWGITSDSFNNVIVTGRAQSNHPNDYLNRFHTIKYDLNGNEIWSAGEIIGTAWDICTDSENNIIVTGGYVVSGKRNYYTVIYGPGGDVIWNDIHPVGGLGEPWGVVADSENNIIATGVSRISGSDNYYTIKYKLAPKDNPPKPEIILPNPKELPMDHISKILGIGSRRPIGEIMDEGNTSDTS</sequence>
<comment type="caution">
    <text evidence="1">The sequence shown here is derived from an EMBL/GenBank/DDBJ whole genome shotgun (WGS) entry which is preliminary data.</text>
</comment>
<name>A0A150J5H2_9EURY</name>
<protein>
    <recommendedName>
        <fullName evidence="3">Beta-propeller repeat protein</fullName>
    </recommendedName>
</protein>
<accession>A0A150J5H2</accession>
<dbReference type="Gene3D" id="2.120.10.30">
    <property type="entry name" value="TolB, C-terminal domain"/>
    <property type="match status" value="2"/>
</dbReference>
<evidence type="ECO:0008006" key="3">
    <source>
        <dbReference type="Google" id="ProtNLM"/>
    </source>
</evidence>
<evidence type="ECO:0000313" key="1">
    <source>
        <dbReference type="EMBL" id="KYC52452.1"/>
    </source>
</evidence>
<dbReference type="EMBL" id="LNGC01000023">
    <property type="protein sequence ID" value="KYC52452.1"/>
    <property type="molecule type" value="Genomic_DNA"/>
</dbReference>
<proteinExistence type="predicted"/>
<dbReference type="InterPro" id="IPR011042">
    <property type="entry name" value="6-blade_b-propeller_TolB-like"/>
</dbReference>
<gene>
    <name evidence="1" type="ORF">AMQ22_00788</name>
</gene>
<dbReference type="PANTHER" id="PTHR42754">
    <property type="entry name" value="ENDOGLUCANASE"/>
    <property type="match status" value="1"/>
</dbReference>
<organism evidence="1 2">
    <name type="scientific">Candidatus Methanofastidiosum methylothiophilum</name>
    <dbReference type="NCBI Taxonomy" id="1705564"/>
    <lineage>
        <taxon>Archaea</taxon>
        <taxon>Methanobacteriati</taxon>
        <taxon>Methanobacteriota</taxon>
        <taxon>Stenosarchaea group</taxon>
        <taxon>Candidatus Methanofastidiosia</taxon>
        <taxon>Candidatus Methanofastidiosales</taxon>
        <taxon>Candidatus Methanofastidiosaceae</taxon>
        <taxon>Candidatus Methanofastidiosum</taxon>
    </lineage>
</organism>
<dbReference type="AlphaFoldDB" id="A0A150J5H2"/>
<dbReference type="SUPFAM" id="SSF50998">
    <property type="entry name" value="Quinoprotein alcohol dehydrogenase-like"/>
    <property type="match status" value="1"/>
</dbReference>
<dbReference type="PANTHER" id="PTHR42754:SF1">
    <property type="entry name" value="LIPOPROTEIN"/>
    <property type="match status" value="1"/>
</dbReference>
<reference evidence="1 2" key="1">
    <citation type="journal article" date="2016" name="ISME J.">
        <title>Chasing the elusive Euryarchaeota class WSA2: genomes reveal a uniquely fastidious methyl-reducing methanogen.</title>
        <authorList>
            <person name="Nobu M.K."/>
            <person name="Narihiro T."/>
            <person name="Kuroda K."/>
            <person name="Mei R."/>
            <person name="Liu W.T."/>
        </authorList>
    </citation>
    <scope>NUCLEOTIDE SEQUENCE [LARGE SCALE GENOMIC DNA]</scope>
    <source>
        <strain evidence="1">U1lsi0528_Bin055</strain>
    </source>
</reference>